<keyword evidence="2" id="KW-1185">Reference proteome</keyword>
<dbReference type="AlphaFoldDB" id="A0A939T3X1"/>
<evidence type="ECO:0000313" key="1">
    <source>
        <dbReference type="EMBL" id="MBO2447354.1"/>
    </source>
</evidence>
<dbReference type="SUPFAM" id="SSF48371">
    <property type="entry name" value="ARM repeat"/>
    <property type="match status" value="1"/>
</dbReference>
<comment type="caution">
    <text evidence="1">The sequence shown here is derived from an EMBL/GenBank/DDBJ whole genome shotgun (WGS) entry which is preliminary data.</text>
</comment>
<dbReference type="InterPro" id="IPR016024">
    <property type="entry name" value="ARM-type_fold"/>
</dbReference>
<reference evidence="1" key="1">
    <citation type="submission" date="2021-03" db="EMBL/GenBank/DDBJ databases">
        <authorList>
            <person name="Kanchanasin P."/>
            <person name="Saeng-In P."/>
            <person name="Phongsopitanun W."/>
            <person name="Yuki M."/>
            <person name="Kudo T."/>
            <person name="Ohkuma M."/>
            <person name="Tanasupawat S."/>
        </authorList>
    </citation>
    <scope>NUCLEOTIDE SEQUENCE</scope>
    <source>
        <strain evidence="1">GKU 128</strain>
    </source>
</reference>
<protein>
    <recommendedName>
        <fullName evidence="3">HEAT repeat domain-containing protein</fullName>
    </recommendedName>
</protein>
<dbReference type="Proteomes" id="UP000669179">
    <property type="component" value="Unassembled WGS sequence"/>
</dbReference>
<sequence>MATGDEIIGELLEIPEDGEEAGRLSYALLREIFGGYSPESLQSLMDSDKDFLVDSASWIFSELGSKSSPYLQSIAFLLSHRSHRARFWAIEAVHAAAGPGDGRIIAQAFSLIADPTPQVRWEVMNFLSGATTAQLESSLPYLRDGSLSSPVSWLASISDNHEADKEIKNKLSSSSSIDRRIAVAAAARSPSGRRPLLEYAATLSDPEVQNFAESALRTMN</sequence>
<dbReference type="Gene3D" id="1.25.10.10">
    <property type="entry name" value="Leucine-rich Repeat Variant"/>
    <property type="match status" value="1"/>
</dbReference>
<name>A0A939T3X1_9ACTN</name>
<dbReference type="RefSeq" id="WP_208254932.1">
    <property type="nucleotide sequence ID" value="NZ_JAGEOJ010000003.1"/>
</dbReference>
<proteinExistence type="predicted"/>
<accession>A0A939T3X1</accession>
<dbReference type="InterPro" id="IPR011989">
    <property type="entry name" value="ARM-like"/>
</dbReference>
<organism evidence="1 2">
    <name type="scientific">Actinomadura barringtoniae</name>
    <dbReference type="NCBI Taxonomy" id="1427535"/>
    <lineage>
        <taxon>Bacteria</taxon>
        <taxon>Bacillati</taxon>
        <taxon>Actinomycetota</taxon>
        <taxon>Actinomycetes</taxon>
        <taxon>Streptosporangiales</taxon>
        <taxon>Thermomonosporaceae</taxon>
        <taxon>Actinomadura</taxon>
    </lineage>
</organism>
<evidence type="ECO:0000313" key="2">
    <source>
        <dbReference type="Proteomes" id="UP000669179"/>
    </source>
</evidence>
<evidence type="ECO:0008006" key="3">
    <source>
        <dbReference type="Google" id="ProtNLM"/>
    </source>
</evidence>
<gene>
    <name evidence="1" type="ORF">J4573_09680</name>
</gene>
<dbReference type="EMBL" id="JAGEOJ010000003">
    <property type="protein sequence ID" value="MBO2447354.1"/>
    <property type="molecule type" value="Genomic_DNA"/>
</dbReference>